<evidence type="ECO:0000313" key="2">
    <source>
        <dbReference type="EMBL" id="MCC8401868.1"/>
    </source>
</evidence>
<keyword evidence="3" id="KW-1185">Reference proteome</keyword>
<reference evidence="2 3" key="1">
    <citation type="submission" date="2021-11" db="EMBL/GenBank/DDBJ databases">
        <authorList>
            <person name="Oh E.-T."/>
            <person name="Kim S.-B."/>
        </authorList>
    </citation>
    <scope>NUCLEOTIDE SEQUENCE [LARGE SCALE GENOMIC DNA]</scope>
    <source>
        <strain evidence="2 3">MMS20-SJTN17</strain>
    </source>
</reference>
<dbReference type="RefSeq" id="WP_230560755.1">
    <property type="nucleotide sequence ID" value="NZ_JAJITC010000004.1"/>
</dbReference>
<dbReference type="EMBL" id="JAJITC010000004">
    <property type="protein sequence ID" value="MCC8401868.1"/>
    <property type="molecule type" value="Genomic_DNA"/>
</dbReference>
<gene>
    <name evidence="2" type="ORF">LJ655_08180</name>
</gene>
<evidence type="ECO:0000313" key="3">
    <source>
        <dbReference type="Proteomes" id="UP001430614"/>
    </source>
</evidence>
<dbReference type="Proteomes" id="UP001430614">
    <property type="component" value="Unassembled WGS sequence"/>
</dbReference>
<dbReference type="InterPro" id="IPR001387">
    <property type="entry name" value="Cro/C1-type_HTH"/>
</dbReference>
<comment type="caution">
    <text evidence="2">The sequence shown here is derived from an EMBL/GenBank/DDBJ whole genome shotgun (WGS) entry which is preliminary data.</text>
</comment>
<sequence length="81" mass="8833">MAEATFKRGQRVELKEVAEATGLHRTTLYRMVNLRGYNATLNNIDALCRFFGCGVGDVAVYVPDEEVPQASLPSAADKTNA</sequence>
<name>A0ABS8KAR7_9BURK</name>
<dbReference type="SUPFAM" id="SSF47413">
    <property type="entry name" value="lambda repressor-like DNA-binding domains"/>
    <property type="match status" value="1"/>
</dbReference>
<dbReference type="Gene3D" id="1.10.260.40">
    <property type="entry name" value="lambda repressor-like DNA-binding domains"/>
    <property type="match status" value="1"/>
</dbReference>
<dbReference type="Pfam" id="PF13443">
    <property type="entry name" value="HTH_26"/>
    <property type="match status" value="1"/>
</dbReference>
<protein>
    <submittedName>
        <fullName evidence="2">Helix-turn-helix transcriptional regulator</fullName>
    </submittedName>
</protein>
<feature type="domain" description="HTH cro/C1-type" evidence="1">
    <location>
        <begin position="12"/>
        <end position="64"/>
    </location>
</feature>
<evidence type="ECO:0000259" key="1">
    <source>
        <dbReference type="Pfam" id="PF13443"/>
    </source>
</evidence>
<organism evidence="2 3">
    <name type="scientific">Paraburkholderia translucens</name>
    <dbReference type="NCBI Taxonomy" id="2886945"/>
    <lineage>
        <taxon>Bacteria</taxon>
        <taxon>Pseudomonadati</taxon>
        <taxon>Pseudomonadota</taxon>
        <taxon>Betaproteobacteria</taxon>
        <taxon>Burkholderiales</taxon>
        <taxon>Burkholderiaceae</taxon>
        <taxon>Paraburkholderia</taxon>
    </lineage>
</organism>
<dbReference type="InterPro" id="IPR010982">
    <property type="entry name" value="Lambda_DNA-bd_dom_sf"/>
</dbReference>
<accession>A0ABS8KAR7</accession>
<proteinExistence type="predicted"/>